<dbReference type="GeneTree" id="ENSGT00940000167396"/>
<dbReference type="Ensembl" id="ENSMLET00000040059.1">
    <property type="protein sequence ID" value="ENSMLEP00000016588.1"/>
    <property type="gene ID" value="ENSMLEG00000032498.1"/>
</dbReference>
<reference evidence="1" key="1">
    <citation type="submission" date="2025-08" db="UniProtKB">
        <authorList>
            <consortium name="Ensembl"/>
        </authorList>
    </citation>
    <scope>IDENTIFICATION</scope>
</reference>
<evidence type="ECO:0000313" key="2">
    <source>
        <dbReference type="Proteomes" id="UP000233140"/>
    </source>
</evidence>
<dbReference type="AlphaFoldDB" id="A0A2K5YM09"/>
<accession>A0A2K5YM09</accession>
<sequence>VDSRFPDFQELDLEPERAYQDVAGTLETTTEQALPPALLLGIRRPEFLSRPSVETEDTPSKVNYAYRPGTWIFARDDSYHLTTEEDTHSSGPL</sequence>
<organism evidence="1 2">
    <name type="scientific">Mandrillus leucophaeus</name>
    <name type="common">Drill</name>
    <name type="synonym">Papio leucophaeus</name>
    <dbReference type="NCBI Taxonomy" id="9568"/>
    <lineage>
        <taxon>Eukaryota</taxon>
        <taxon>Metazoa</taxon>
        <taxon>Chordata</taxon>
        <taxon>Craniata</taxon>
        <taxon>Vertebrata</taxon>
        <taxon>Euteleostomi</taxon>
        <taxon>Mammalia</taxon>
        <taxon>Eutheria</taxon>
        <taxon>Euarchontoglires</taxon>
        <taxon>Primates</taxon>
        <taxon>Haplorrhini</taxon>
        <taxon>Catarrhini</taxon>
        <taxon>Cercopithecidae</taxon>
        <taxon>Cercopithecinae</taxon>
        <taxon>Mandrillus</taxon>
    </lineage>
</organism>
<evidence type="ECO:0000313" key="1">
    <source>
        <dbReference type="Ensembl" id="ENSMLEP00000016588.1"/>
    </source>
</evidence>
<reference evidence="1" key="2">
    <citation type="submission" date="2025-09" db="UniProtKB">
        <authorList>
            <consortium name="Ensembl"/>
        </authorList>
    </citation>
    <scope>IDENTIFICATION</scope>
</reference>
<dbReference type="OMA" id="TWIFAHG"/>
<keyword evidence="2" id="KW-1185">Reference proteome</keyword>
<proteinExistence type="predicted"/>
<protein>
    <submittedName>
        <fullName evidence="1">Uncharacterized protein</fullName>
    </submittedName>
</protein>
<name>A0A2K5YM09_MANLE</name>
<dbReference type="Proteomes" id="UP000233140">
    <property type="component" value="Unassembled WGS sequence"/>
</dbReference>